<feature type="compositionally biased region" description="Acidic residues" evidence="2">
    <location>
        <begin position="228"/>
        <end position="245"/>
    </location>
</feature>
<feature type="domain" description="Bud22" evidence="3">
    <location>
        <begin position="30"/>
        <end position="479"/>
    </location>
</feature>
<feature type="compositionally biased region" description="Polar residues" evidence="2">
    <location>
        <begin position="386"/>
        <end position="410"/>
    </location>
</feature>
<dbReference type="PANTHER" id="PTHR23325:SF1">
    <property type="entry name" value="SERUM RESPONSE FACTOR-BINDING PROTEIN 1"/>
    <property type="match status" value="1"/>
</dbReference>
<reference evidence="4" key="1">
    <citation type="submission" date="2022-07" db="EMBL/GenBank/DDBJ databases">
        <title>The genome of Lyophyllum shimeji provides insight into the initial evolution of ectomycorrhizal fungal genome.</title>
        <authorList>
            <person name="Kobayashi Y."/>
            <person name="Shibata T."/>
            <person name="Hirakawa H."/>
            <person name="Shigenobu S."/>
            <person name="Nishiyama T."/>
            <person name="Yamada A."/>
            <person name="Hasebe M."/>
            <person name="Kawaguchi M."/>
        </authorList>
    </citation>
    <scope>NUCLEOTIDE SEQUENCE</scope>
    <source>
        <strain evidence="4">AT787</strain>
    </source>
</reference>
<feature type="compositionally biased region" description="Polar residues" evidence="2">
    <location>
        <begin position="423"/>
        <end position="432"/>
    </location>
</feature>
<feature type="compositionally biased region" description="Basic and acidic residues" evidence="2">
    <location>
        <begin position="329"/>
        <end position="339"/>
    </location>
</feature>
<dbReference type="InterPro" id="IPR037393">
    <property type="entry name" value="Bud22/SRFB1"/>
</dbReference>
<keyword evidence="1" id="KW-0175">Coiled coil</keyword>
<proteinExistence type="predicted"/>
<dbReference type="OrthoDB" id="3364872at2759"/>
<evidence type="ECO:0000256" key="2">
    <source>
        <dbReference type="SAM" id="MobiDB-lite"/>
    </source>
</evidence>
<evidence type="ECO:0000313" key="5">
    <source>
        <dbReference type="Proteomes" id="UP001063166"/>
    </source>
</evidence>
<dbReference type="AlphaFoldDB" id="A0A9P3UNZ3"/>
<gene>
    <name evidence="4" type="ORF">LshimejAT787_0502900</name>
</gene>
<dbReference type="PANTHER" id="PTHR23325">
    <property type="entry name" value="SERUM RESPONSE FACTOR-BINDING"/>
    <property type="match status" value="1"/>
</dbReference>
<dbReference type="Pfam" id="PF09073">
    <property type="entry name" value="BUD22"/>
    <property type="match status" value="1"/>
</dbReference>
<accession>A0A9P3UNZ3</accession>
<dbReference type="GO" id="GO:0030490">
    <property type="term" value="P:maturation of SSU-rRNA"/>
    <property type="evidence" value="ECO:0007669"/>
    <property type="project" value="TreeGrafter"/>
</dbReference>
<dbReference type="GO" id="GO:0030686">
    <property type="term" value="C:90S preribosome"/>
    <property type="evidence" value="ECO:0007669"/>
    <property type="project" value="TreeGrafter"/>
</dbReference>
<evidence type="ECO:0000313" key="4">
    <source>
        <dbReference type="EMBL" id="GLB38425.1"/>
    </source>
</evidence>
<dbReference type="InterPro" id="IPR015158">
    <property type="entry name" value="Bud22_dom"/>
</dbReference>
<feature type="compositionally biased region" description="Basic and acidic residues" evidence="2">
    <location>
        <begin position="445"/>
        <end position="466"/>
    </location>
</feature>
<protein>
    <submittedName>
        <fullName evidence="4">BUD22</fullName>
    </submittedName>
</protein>
<keyword evidence="5" id="KW-1185">Reference proteome</keyword>
<feature type="region of interest" description="Disordered" evidence="2">
    <location>
        <begin position="168"/>
        <end position="480"/>
    </location>
</feature>
<feature type="compositionally biased region" description="Basic and acidic residues" evidence="2">
    <location>
        <begin position="174"/>
        <end position="192"/>
    </location>
</feature>
<organism evidence="4 5">
    <name type="scientific">Lyophyllum shimeji</name>
    <name type="common">Hon-shimeji</name>
    <name type="synonym">Tricholoma shimeji</name>
    <dbReference type="NCBI Taxonomy" id="47721"/>
    <lineage>
        <taxon>Eukaryota</taxon>
        <taxon>Fungi</taxon>
        <taxon>Dikarya</taxon>
        <taxon>Basidiomycota</taxon>
        <taxon>Agaricomycotina</taxon>
        <taxon>Agaricomycetes</taxon>
        <taxon>Agaricomycetidae</taxon>
        <taxon>Agaricales</taxon>
        <taxon>Tricholomatineae</taxon>
        <taxon>Lyophyllaceae</taxon>
        <taxon>Lyophyllum</taxon>
    </lineage>
</organism>
<evidence type="ECO:0000259" key="3">
    <source>
        <dbReference type="Pfam" id="PF09073"/>
    </source>
</evidence>
<evidence type="ECO:0000256" key="1">
    <source>
        <dbReference type="ARBA" id="ARBA00023054"/>
    </source>
</evidence>
<feature type="compositionally biased region" description="Acidic residues" evidence="2">
    <location>
        <begin position="259"/>
        <end position="274"/>
    </location>
</feature>
<name>A0A9P3UNZ3_LYOSH</name>
<feature type="region of interest" description="Disordered" evidence="2">
    <location>
        <begin position="1"/>
        <end position="23"/>
    </location>
</feature>
<dbReference type="GO" id="GO:0005634">
    <property type="term" value="C:nucleus"/>
    <property type="evidence" value="ECO:0007669"/>
    <property type="project" value="TreeGrafter"/>
</dbReference>
<dbReference type="Proteomes" id="UP001063166">
    <property type="component" value="Unassembled WGS sequence"/>
</dbReference>
<feature type="compositionally biased region" description="Acidic residues" evidence="2">
    <location>
        <begin position="205"/>
        <end position="217"/>
    </location>
</feature>
<feature type="compositionally biased region" description="Basic residues" evidence="2">
    <location>
        <begin position="340"/>
        <end position="349"/>
    </location>
</feature>
<comment type="caution">
    <text evidence="4">The sequence shown here is derived from an EMBL/GenBank/DDBJ whole genome shotgun (WGS) entry which is preliminary data.</text>
</comment>
<dbReference type="EMBL" id="BRPK01000005">
    <property type="protein sequence ID" value="GLB38425.1"/>
    <property type="molecule type" value="Genomic_DNA"/>
</dbReference>
<sequence>MEATTSHHGNKRKRYEPPPQDLGAKIGGKLHHALKEVKKAAKKAKIFETQKLIKRLKNIQKKTGSCDEITEVEGQLELLKGLNHELIATTALKTKLNKVRILHDNEHIQAGISNELTAIIIPAAPGTAAAKVQSRLLSSKTLSSEIAAVVEDLKNVIDPKATTIDVSIADDESTSERPKKMKKMDTVKEKIPRPSQSVEGPPGTAEEEGSEDEELDDAGWRSGTVEGGDQESQDGWESGTVDDDGEQKQLDGWESGSLPDEDEDASAAESDDDEKERMVAPPSSKKALLSKAPPTKALAKSSGVQSTFLPSLSVGFTRGESDDSDLSESEVKVADLDIKKNRRGQRARRAIWEKKYGRNANHKKKEAESKKEALGAGSQRRAPVNGKQSFNRPSMNGGSTRPSDTKTVPQHRQEADKGWGQRAASSQGSAPQRSGPPARSSVGGRTEEKSLHPSWEAKRKLKEKESATIVPSQGKKIKFS</sequence>